<evidence type="ECO:0000256" key="1">
    <source>
        <dbReference type="ARBA" id="ARBA00023242"/>
    </source>
</evidence>
<dbReference type="OrthoDB" id="4525710at2759"/>
<protein>
    <submittedName>
        <fullName evidence="2">Uncharacterized protein</fullName>
    </submittedName>
</protein>
<comment type="caution">
    <text evidence="2">The sequence shown here is derived from an EMBL/GenBank/DDBJ whole genome shotgun (WGS) entry which is preliminary data.</text>
</comment>
<accession>A0A9P4W739</accession>
<name>A0A9P4W739_CURKU</name>
<dbReference type="GO" id="GO:0003700">
    <property type="term" value="F:DNA-binding transcription factor activity"/>
    <property type="evidence" value="ECO:0007669"/>
    <property type="project" value="TreeGrafter"/>
</dbReference>
<dbReference type="PANTHER" id="PTHR37534">
    <property type="entry name" value="TRANSCRIPTIONAL ACTIVATOR PROTEIN UGA3"/>
    <property type="match status" value="1"/>
</dbReference>
<dbReference type="GO" id="GO:0000976">
    <property type="term" value="F:transcription cis-regulatory region binding"/>
    <property type="evidence" value="ECO:0007669"/>
    <property type="project" value="TreeGrafter"/>
</dbReference>
<proteinExistence type="predicted"/>
<evidence type="ECO:0000313" key="3">
    <source>
        <dbReference type="Proteomes" id="UP000801428"/>
    </source>
</evidence>
<dbReference type="AlphaFoldDB" id="A0A9P4W739"/>
<dbReference type="GO" id="GO:0045944">
    <property type="term" value="P:positive regulation of transcription by RNA polymerase II"/>
    <property type="evidence" value="ECO:0007669"/>
    <property type="project" value="TreeGrafter"/>
</dbReference>
<dbReference type="GO" id="GO:0005634">
    <property type="term" value="C:nucleus"/>
    <property type="evidence" value="ECO:0007669"/>
    <property type="project" value="TreeGrafter"/>
</dbReference>
<reference evidence="2" key="1">
    <citation type="submission" date="2019-04" db="EMBL/GenBank/DDBJ databases">
        <title>Sequencing of skin fungus with MAO and IRED activity.</title>
        <authorList>
            <person name="Marsaioli A.J."/>
            <person name="Bonatto J.M.C."/>
            <person name="Reis Junior O."/>
        </authorList>
    </citation>
    <scope>NUCLEOTIDE SEQUENCE</scope>
    <source>
        <strain evidence="2">30M1</strain>
    </source>
</reference>
<sequence length="364" mass="41430">MPSALTREEAQLFHHFTRHLGRWLDCTNAPRLFTLLVSERATESSVLCNAVLCFSARHQGLFVAAEEAYERCISLLIKRLSLGSDSYDESPTHSSPGDKRHLKGTSSILRASTTKRRIDPAATSLREAAFWVYVRQCLYNATISQESLDLDFTLTLEPITPADDDKHPLDWLTRSTAWSNHILWNTARIANFCFSSPGCEETSTSRASTWQELWDNNASWQAQRPAEFDPIGSGPPRNGDAFADIWFTADWHVISYIFHHFSYILLLRYKPDFKFPTRWVRATLSPDDARILNHARAICAACKSSMGNPQLLIILCHTVFIWGPLMSSPAERASVVRMLSEFEKKHLWRTQWIVDALQAEWAVG</sequence>
<dbReference type="PANTHER" id="PTHR37534:SF25">
    <property type="entry name" value="ZN(II)2CYS6 TRANSCRIPTION FACTOR (EUROFUNG)"/>
    <property type="match status" value="1"/>
</dbReference>
<evidence type="ECO:0000313" key="2">
    <source>
        <dbReference type="EMBL" id="KAF2996494.1"/>
    </source>
</evidence>
<keyword evidence="3" id="KW-1185">Reference proteome</keyword>
<keyword evidence="1" id="KW-0539">Nucleus</keyword>
<organism evidence="2 3">
    <name type="scientific">Curvularia kusanoi</name>
    <name type="common">Cochliobolus kusanoi</name>
    <dbReference type="NCBI Taxonomy" id="90978"/>
    <lineage>
        <taxon>Eukaryota</taxon>
        <taxon>Fungi</taxon>
        <taxon>Dikarya</taxon>
        <taxon>Ascomycota</taxon>
        <taxon>Pezizomycotina</taxon>
        <taxon>Dothideomycetes</taxon>
        <taxon>Pleosporomycetidae</taxon>
        <taxon>Pleosporales</taxon>
        <taxon>Pleosporineae</taxon>
        <taxon>Pleosporaceae</taxon>
        <taxon>Curvularia</taxon>
    </lineage>
</organism>
<gene>
    <name evidence="2" type="ORF">E8E13_005418</name>
</gene>
<dbReference type="Proteomes" id="UP000801428">
    <property type="component" value="Unassembled WGS sequence"/>
</dbReference>
<dbReference type="EMBL" id="SWKU01000027">
    <property type="protein sequence ID" value="KAF2996494.1"/>
    <property type="molecule type" value="Genomic_DNA"/>
</dbReference>